<name>A0ABX1JSC9_9MICC</name>
<organism evidence="2 3">
    <name type="scientific">Arthrobacter deserti</name>
    <dbReference type="NCBI Taxonomy" id="1742687"/>
    <lineage>
        <taxon>Bacteria</taxon>
        <taxon>Bacillati</taxon>
        <taxon>Actinomycetota</taxon>
        <taxon>Actinomycetes</taxon>
        <taxon>Micrococcales</taxon>
        <taxon>Micrococcaceae</taxon>
        <taxon>Arthrobacter</taxon>
    </lineage>
</organism>
<keyword evidence="1" id="KW-0472">Membrane</keyword>
<protein>
    <submittedName>
        <fullName evidence="2">Glycosyl transferase</fullName>
    </submittedName>
</protein>
<gene>
    <name evidence="2" type="ORF">HER39_15210</name>
</gene>
<evidence type="ECO:0000313" key="3">
    <source>
        <dbReference type="Proteomes" id="UP000523795"/>
    </source>
</evidence>
<feature type="transmembrane region" description="Helical" evidence="1">
    <location>
        <begin position="6"/>
        <end position="28"/>
    </location>
</feature>
<dbReference type="EMBL" id="JAAZSR010000338">
    <property type="protein sequence ID" value="NKX51888.1"/>
    <property type="molecule type" value="Genomic_DNA"/>
</dbReference>
<dbReference type="Proteomes" id="UP000523795">
    <property type="component" value="Unassembled WGS sequence"/>
</dbReference>
<proteinExistence type="predicted"/>
<dbReference type="GO" id="GO:0016740">
    <property type="term" value="F:transferase activity"/>
    <property type="evidence" value="ECO:0007669"/>
    <property type="project" value="UniProtKB-KW"/>
</dbReference>
<evidence type="ECO:0000313" key="2">
    <source>
        <dbReference type="EMBL" id="NKX51888.1"/>
    </source>
</evidence>
<keyword evidence="1" id="KW-0812">Transmembrane</keyword>
<keyword evidence="3" id="KW-1185">Reference proteome</keyword>
<comment type="caution">
    <text evidence="2">The sequence shown here is derived from an EMBL/GenBank/DDBJ whole genome shotgun (WGS) entry which is preliminary data.</text>
</comment>
<accession>A0ABX1JSC9</accession>
<sequence>MHEALLTLYGVVQVLFLFSLLVTVWFLVQKVDLVQKADSAEEESAGLDDGSKPPIVMFYPVLKELESTMRTTFTEMAKASYPQHLLRVIAIPNDDDVQTIASLRR</sequence>
<reference evidence="2 3" key="1">
    <citation type="submission" date="2020-04" db="EMBL/GenBank/DDBJ databases">
        <authorList>
            <person name="Liu S."/>
        </authorList>
    </citation>
    <scope>NUCLEOTIDE SEQUENCE [LARGE SCALE GENOMIC DNA]</scope>
    <source>
        <strain evidence="2 3">CGMCC 1.15091</strain>
    </source>
</reference>
<feature type="non-terminal residue" evidence="2">
    <location>
        <position position="105"/>
    </location>
</feature>
<keyword evidence="2" id="KW-0808">Transferase</keyword>
<keyword evidence="1" id="KW-1133">Transmembrane helix</keyword>
<evidence type="ECO:0000256" key="1">
    <source>
        <dbReference type="SAM" id="Phobius"/>
    </source>
</evidence>